<organism evidence="3 4">
    <name type="scientific">Strongylocentrotus purpuratus</name>
    <name type="common">Purple sea urchin</name>
    <dbReference type="NCBI Taxonomy" id="7668"/>
    <lineage>
        <taxon>Eukaryota</taxon>
        <taxon>Metazoa</taxon>
        <taxon>Echinodermata</taxon>
        <taxon>Eleutherozoa</taxon>
        <taxon>Echinozoa</taxon>
        <taxon>Echinoidea</taxon>
        <taxon>Euechinoidea</taxon>
        <taxon>Echinacea</taxon>
        <taxon>Camarodonta</taxon>
        <taxon>Echinidea</taxon>
        <taxon>Strongylocentrotidae</taxon>
        <taxon>Strongylocentrotus</taxon>
    </lineage>
</organism>
<dbReference type="KEGG" id="spu:578491"/>
<dbReference type="GO" id="GO:0005813">
    <property type="term" value="C:centrosome"/>
    <property type="evidence" value="ECO:0000318"/>
    <property type="project" value="GO_Central"/>
</dbReference>
<dbReference type="GO" id="GO:0060287">
    <property type="term" value="P:epithelial cilium movement involved in determination of left/right asymmetry"/>
    <property type="evidence" value="ECO:0000318"/>
    <property type="project" value="GO_Central"/>
</dbReference>
<dbReference type="GO" id="GO:0036064">
    <property type="term" value="C:ciliary basal body"/>
    <property type="evidence" value="ECO:0000318"/>
    <property type="project" value="GO_Central"/>
</dbReference>
<name>A0A7M7NH63_STRPU</name>
<dbReference type="InterPro" id="IPR055289">
    <property type="entry name" value="OFD1"/>
</dbReference>
<dbReference type="Pfam" id="PF16045">
    <property type="entry name" value="LisH_2"/>
    <property type="match status" value="1"/>
</dbReference>
<dbReference type="PROSITE" id="PS50896">
    <property type="entry name" value="LISH"/>
    <property type="match status" value="1"/>
</dbReference>
<feature type="region of interest" description="Disordered" evidence="2">
    <location>
        <begin position="672"/>
        <end position="1065"/>
    </location>
</feature>
<evidence type="ECO:0000256" key="2">
    <source>
        <dbReference type="SAM" id="MobiDB-lite"/>
    </source>
</evidence>
<feature type="compositionally biased region" description="Low complexity" evidence="2">
    <location>
        <begin position="992"/>
        <end position="1007"/>
    </location>
</feature>
<keyword evidence="1" id="KW-0175">Coiled coil</keyword>
<protein>
    <recommendedName>
        <fullName evidence="5">LisH domain-containing protein</fullName>
    </recommendedName>
</protein>
<reference evidence="3" key="2">
    <citation type="submission" date="2021-01" db="UniProtKB">
        <authorList>
            <consortium name="EnsemblMetazoa"/>
        </authorList>
    </citation>
    <scope>IDENTIFICATION</scope>
</reference>
<proteinExistence type="predicted"/>
<evidence type="ECO:0008006" key="5">
    <source>
        <dbReference type="Google" id="ProtNLM"/>
    </source>
</evidence>
<feature type="compositionally biased region" description="Basic and acidic residues" evidence="2">
    <location>
        <begin position="748"/>
        <end position="757"/>
    </location>
</feature>
<dbReference type="InterPro" id="IPR006594">
    <property type="entry name" value="LisH"/>
</dbReference>
<dbReference type="PANTHER" id="PTHR39063:SF1">
    <property type="entry name" value="OFD1 CENTRIOLE AND CENTRIOLAR SATELLITE PROTEIN"/>
    <property type="match status" value="1"/>
</dbReference>
<feature type="coiled-coil region" evidence="1">
    <location>
        <begin position="234"/>
        <end position="261"/>
    </location>
</feature>
<feature type="compositionally biased region" description="Basic and acidic residues" evidence="2">
    <location>
        <begin position="973"/>
        <end position="983"/>
    </location>
</feature>
<evidence type="ECO:0000313" key="4">
    <source>
        <dbReference type="Proteomes" id="UP000007110"/>
    </source>
</evidence>
<dbReference type="GeneID" id="578491"/>
<accession>A0A7M7NH63</accession>
<dbReference type="EnsemblMetazoa" id="XM_030980675">
    <property type="protein sequence ID" value="XP_030836535"/>
    <property type="gene ID" value="LOC578491"/>
</dbReference>
<dbReference type="PANTHER" id="PTHR39063">
    <property type="entry name" value="ORAL-FACIAL-DIGITAL SYNDROME 1 PROTEIN HOMOLOG"/>
    <property type="match status" value="1"/>
</dbReference>
<feature type="compositionally biased region" description="Polar residues" evidence="2">
    <location>
        <begin position="679"/>
        <end position="694"/>
    </location>
</feature>
<feature type="coiled-coil region" evidence="1">
    <location>
        <begin position="312"/>
        <end position="339"/>
    </location>
</feature>
<feature type="compositionally biased region" description="Basic residues" evidence="2">
    <location>
        <begin position="727"/>
        <end position="747"/>
    </location>
</feature>
<feature type="compositionally biased region" description="Basic and acidic residues" evidence="2">
    <location>
        <begin position="845"/>
        <end position="939"/>
    </location>
</feature>
<keyword evidence="4" id="KW-1185">Reference proteome</keyword>
<dbReference type="Proteomes" id="UP000007110">
    <property type="component" value="Unassembled WGS sequence"/>
</dbReference>
<feature type="coiled-coil region" evidence="1">
    <location>
        <begin position="645"/>
        <end position="672"/>
    </location>
</feature>
<dbReference type="OMA" id="SHNYSTH"/>
<dbReference type="AlphaFoldDB" id="A0A7M7NH63"/>
<dbReference type="OrthoDB" id="206339at2759"/>
<feature type="compositionally biased region" description="Acidic residues" evidence="2">
    <location>
        <begin position="1039"/>
        <end position="1049"/>
    </location>
</feature>
<feature type="compositionally biased region" description="Basic and acidic residues" evidence="2">
    <location>
        <begin position="772"/>
        <end position="783"/>
    </location>
</feature>
<dbReference type="InParanoid" id="A0A7M7NH63"/>
<feature type="compositionally biased region" description="Low complexity" evidence="2">
    <location>
        <begin position="785"/>
        <end position="796"/>
    </location>
</feature>
<evidence type="ECO:0000256" key="1">
    <source>
        <dbReference type="SAM" id="Coils"/>
    </source>
</evidence>
<feature type="coiled-coil region" evidence="1">
    <location>
        <begin position="496"/>
        <end position="569"/>
    </location>
</feature>
<feature type="coiled-coil region" evidence="1">
    <location>
        <begin position="364"/>
        <end position="436"/>
    </location>
</feature>
<reference evidence="4" key="1">
    <citation type="submission" date="2015-02" db="EMBL/GenBank/DDBJ databases">
        <title>Genome sequencing for Strongylocentrotus purpuratus.</title>
        <authorList>
            <person name="Murali S."/>
            <person name="Liu Y."/>
            <person name="Vee V."/>
            <person name="English A."/>
            <person name="Wang M."/>
            <person name="Skinner E."/>
            <person name="Han Y."/>
            <person name="Muzny D.M."/>
            <person name="Worley K.C."/>
            <person name="Gibbs R.A."/>
        </authorList>
    </citation>
    <scope>NUCLEOTIDE SEQUENCE</scope>
</reference>
<dbReference type="GO" id="GO:0005576">
    <property type="term" value="C:extracellular region"/>
    <property type="evidence" value="ECO:0007669"/>
    <property type="project" value="GOC"/>
</dbReference>
<dbReference type="FunCoup" id="A0A7M7NH63">
    <property type="interactions" value="626"/>
</dbReference>
<dbReference type="RefSeq" id="XP_030836535.1">
    <property type="nucleotide sequence ID" value="XM_030980675.1"/>
</dbReference>
<evidence type="ECO:0000313" key="3">
    <source>
        <dbReference type="EnsemblMetazoa" id="XP_030836535"/>
    </source>
</evidence>
<sequence>MDSSSDTEPMSAGELKSRLYQTFRERGLVESLKSQLRTKLVTELRQSANLQHVKFASSPSAIVTASLDGSSSLMLRAANSLVADHLRRGGYDYSVAVFLPESGAAEDKLFTVPDLLDLLRIAPSSQLYKKLAAELPRYDSKGFLWQLLTELSAGQARKQEHVGIQVDAHPMHQSSIERKLQNVDDAYKQKSEEDDILNRHAIQESLLKLKREMEIKSREEINREISRFKESSLKRVELEEREKARKEIASARRQIENTYQAKSDALRDREQSTMERIQKHQELVEKETYAQRQSLLDELRTIKQREAGIRREAEINGRAAKMEEDKRKAMEENLRMREAAVANIETTYENRLKEETKRYELDYEARLAKRLSELEQREAKIRAEQRSMIDDKETLKSTKEQLHGKTNHILELENLLKEAKAEAASAANRSDLVNERMRTMVDYPTLKDSNTILKRDLEHAKMRIAELGSEYKGEQTRHEELIKQLSERMSRPSPELQALRSELQQTREQLSHEKATVQHMEAQWNTRLQEEIESNKDLRHRLSEQTNEMASLMRQLADLKLALRQTQTALNNNIYHPDRNLGLAVDDTLHNSNLGNDIYMDTSLHRNTLGPELLLADSSRYQLPLDDSNSGEDSESQGGDSIAFIEQTKARFRQLEREAEHLEHNYQDLQHRMSGAGGSYQSPGPESLYSSTRPPSDMRMSRIPDQSSHLPLDGSRQALRESTHSHSSPHSKHPKKHSGPHKSKARKERSADDRTRLAESSGSKQVGGPALDHTDRRMSEKRTRSSSSSSSSSSISLKLNTSDLGGPDRKDDAMWMSPGTTAGAIGEGNLSHLSDHSVPQALSDDEQKRATAEERRRKEEEERKKMETERIRREEEDRRHEEEERRREETGRARADEEERRRRMEEEEEEQRAWEEKRRKKEEERKRKEQEAREREQKMLMELQKQESGASGGVPEPKQDHSAGLNDTYELGDDGKKDEQEEKKEEEDGVKIDPVMQRYMMMVQQRKQQQDATPATQEPEVIPDSPPISHKSDGTISGEEMEGGVEEDPASAGKASDNDDPFGDW</sequence>
<dbReference type="CTD" id="8481"/>